<sequence>MQVPEERYNILMSRYDEFVEGMGNPDIAPVKVFDALSQKQNEELLLIREISAYLQKKKDDDIAKQNQTETEETAEKEETKEGSEEETKEGSEEETKEESEKQKSQ</sequence>
<keyword evidence="3" id="KW-1185">Reference proteome</keyword>
<feature type="region of interest" description="Disordered" evidence="1">
    <location>
        <begin position="56"/>
        <end position="105"/>
    </location>
</feature>
<dbReference type="Proteomes" id="UP000663880">
    <property type="component" value="Unassembled WGS sequence"/>
</dbReference>
<reference evidence="2" key="1">
    <citation type="submission" date="2021-02" db="EMBL/GenBank/DDBJ databases">
        <authorList>
            <person name="Steward A R."/>
        </authorList>
    </citation>
    <scope>NUCLEOTIDE SEQUENCE</scope>
</reference>
<protein>
    <submittedName>
        <fullName evidence="2">Uncharacterized protein</fullName>
    </submittedName>
</protein>
<organism evidence="2 3">
    <name type="scientific">Pieris macdunnoughi</name>
    <dbReference type="NCBI Taxonomy" id="345717"/>
    <lineage>
        <taxon>Eukaryota</taxon>
        <taxon>Metazoa</taxon>
        <taxon>Ecdysozoa</taxon>
        <taxon>Arthropoda</taxon>
        <taxon>Hexapoda</taxon>
        <taxon>Insecta</taxon>
        <taxon>Pterygota</taxon>
        <taxon>Neoptera</taxon>
        <taxon>Endopterygota</taxon>
        <taxon>Lepidoptera</taxon>
        <taxon>Glossata</taxon>
        <taxon>Ditrysia</taxon>
        <taxon>Papilionoidea</taxon>
        <taxon>Pieridae</taxon>
        <taxon>Pierinae</taxon>
        <taxon>Pieris</taxon>
    </lineage>
</organism>
<feature type="compositionally biased region" description="Acidic residues" evidence="1">
    <location>
        <begin position="83"/>
        <end position="97"/>
    </location>
</feature>
<accession>A0A821YB52</accession>
<dbReference type="AlphaFoldDB" id="A0A821YB52"/>
<evidence type="ECO:0000256" key="1">
    <source>
        <dbReference type="SAM" id="MobiDB-lite"/>
    </source>
</evidence>
<name>A0A821YB52_9NEOP</name>
<evidence type="ECO:0000313" key="3">
    <source>
        <dbReference type="Proteomes" id="UP000663880"/>
    </source>
</evidence>
<gene>
    <name evidence="2" type="ORF">PMACD_LOCUS16354</name>
</gene>
<dbReference type="EMBL" id="CAJOBZ010000081">
    <property type="protein sequence ID" value="CAF4957139.1"/>
    <property type="molecule type" value="Genomic_DNA"/>
</dbReference>
<comment type="caution">
    <text evidence="2">The sequence shown here is derived from an EMBL/GenBank/DDBJ whole genome shotgun (WGS) entry which is preliminary data.</text>
</comment>
<proteinExistence type="predicted"/>
<dbReference type="OrthoDB" id="7443721at2759"/>
<evidence type="ECO:0000313" key="2">
    <source>
        <dbReference type="EMBL" id="CAF4957139.1"/>
    </source>
</evidence>